<dbReference type="GO" id="GO:0030246">
    <property type="term" value="F:carbohydrate binding"/>
    <property type="evidence" value="ECO:0007669"/>
    <property type="project" value="InterPro"/>
</dbReference>
<accession>A0A2T6BZW8</accession>
<comment type="caution">
    <text evidence="2">The sequence shown here is derived from an EMBL/GenBank/DDBJ whole genome shotgun (WGS) entry which is preliminary data.</text>
</comment>
<organism evidence="2 3">
    <name type="scientific">Kordia periserrulae</name>
    <dbReference type="NCBI Taxonomy" id="701523"/>
    <lineage>
        <taxon>Bacteria</taxon>
        <taxon>Pseudomonadati</taxon>
        <taxon>Bacteroidota</taxon>
        <taxon>Flavobacteriia</taxon>
        <taxon>Flavobacteriales</taxon>
        <taxon>Flavobacteriaceae</taxon>
        <taxon>Kordia</taxon>
    </lineage>
</organism>
<dbReference type="Gene3D" id="2.60.40.10">
    <property type="entry name" value="Immunoglobulins"/>
    <property type="match status" value="1"/>
</dbReference>
<dbReference type="AlphaFoldDB" id="A0A2T6BZW8"/>
<dbReference type="InterPro" id="IPR013784">
    <property type="entry name" value="Carb-bd-like_fold"/>
</dbReference>
<dbReference type="InterPro" id="IPR002044">
    <property type="entry name" value="CBM20"/>
</dbReference>
<reference evidence="2 3" key="1">
    <citation type="submission" date="2018-04" db="EMBL/GenBank/DDBJ databases">
        <title>Genomic Encyclopedia of Archaeal and Bacterial Type Strains, Phase II (KMG-II): from individual species to whole genera.</title>
        <authorList>
            <person name="Goeker M."/>
        </authorList>
    </citation>
    <scope>NUCLEOTIDE SEQUENCE [LARGE SCALE GENOMIC DNA]</scope>
    <source>
        <strain evidence="2 3">DSM 25731</strain>
    </source>
</reference>
<dbReference type="RefSeq" id="WP_108114822.1">
    <property type="nucleotide sequence ID" value="NZ_QBKT01000004.1"/>
</dbReference>
<dbReference type="OrthoDB" id="883826at2"/>
<protein>
    <recommendedName>
        <fullName evidence="1">CBM20 domain-containing protein</fullName>
    </recommendedName>
</protein>
<dbReference type="SUPFAM" id="SSF49452">
    <property type="entry name" value="Starch-binding domain-like"/>
    <property type="match status" value="1"/>
</dbReference>
<name>A0A2T6BZW8_9FLAO</name>
<feature type="domain" description="CBM20" evidence="1">
    <location>
        <begin position="27"/>
        <end position="109"/>
    </location>
</feature>
<dbReference type="PROSITE" id="PS51257">
    <property type="entry name" value="PROKAR_LIPOPROTEIN"/>
    <property type="match status" value="1"/>
</dbReference>
<evidence type="ECO:0000313" key="2">
    <source>
        <dbReference type="EMBL" id="PTX61605.1"/>
    </source>
</evidence>
<evidence type="ECO:0000313" key="3">
    <source>
        <dbReference type="Proteomes" id="UP000244090"/>
    </source>
</evidence>
<dbReference type="EMBL" id="QBKT01000004">
    <property type="protein sequence ID" value="PTX61605.1"/>
    <property type="molecule type" value="Genomic_DNA"/>
</dbReference>
<dbReference type="InterPro" id="IPR013783">
    <property type="entry name" value="Ig-like_fold"/>
</dbReference>
<proteinExistence type="predicted"/>
<gene>
    <name evidence="2" type="ORF">C8N46_104248</name>
</gene>
<dbReference type="Pfam" id="PF00686">
    <property type="entry name" value="CBM_20"/>
    <property type="match status" value="1"/>
</dbReference>
<keyword evidence="3" id="KW-1185">Reference proteome</keyword>
<evidence type="ECO:0000259" key="1">
    <source>
        <dbReference type="Pfam" id="PF00686"/>
    </source>
</evidence>
<sequence length="128" mass="14903">MKQFTIIFVTLVLFTTVSCVQETHQKNITFKVDMNAVENVQNVGIKGNFTNPSWQKMIPLTDENNDGIYEVTIRRKTASNTVEFKFVNQNEQYELRNQPNRSLQLEYKPETISYETAFDVQEATITKK</sequence>
<dbReference type="Proteomes" id="UP000244090">
    <property type="component" value="Unassembled WGS sequence"/>
</dbReference>